<dbReference type="CDD" id="cd02440">
    <property type="entry name" value="AdoMet_MTases"/>
    <property type="match status" value="1"/>
</dbReference>
<evidence type="ECO:0000313" key="5">
    <source>
        <dbReference type="Proteomes" id="UP001165060"/>
    </source>
</evidence>
<keyword evidence="5" id="KW-1185">Reference proteome</keyword>
<comment type="caution">
    <text evidence="4">The sequence shown here is derived from an EMBL/GenBank/DDBJ whole genome shotgun (WGS) entry which is preliminary data.</text>
</comment>
<name>A0ABQ6MZJ8_9STRA</name>
<protein>
    <submittedName>
        <fullName evidence="4">Uncharacterized protein</fullName>
    </submittedName>
</protein>
<feature type="region of interest" description="Disordered" evidence="3">
    <location>
        <begin position="82"/>
        <end position="105"/>
    </location>
</feature>
<evidence type="ECO:0000313" key="4">
    <source>
        <dbReference type="EMBL" id="GMI36623.1"/>
    </source>
</evidence>
<gene>
    <name evidence="4" type="ORF">TeGR_g3309</name>
</gene>
<sequence>MASLHPPFASELSLLRARQSRSPSLPFSSHATPAFDRALAAAALKHELGLEHFPLPETHLVPKVPNRLAYLRWLATLLPRSEPVRGRDTPGRGRDTPVRGRDTPVLGLDIGTGGSLIYPLLAPLALGPGARFLGVDVDPGSVENARRIVELNQLGGRIAVALVPQTEAAPPAPPAAPPPGPLRTALSSLPPSLPPWAERLPTFTMTNPPFYGSAAEAEATRADGKPRAAMTSSEGVYPGGELAFVGGIVDDSLRYQHRIPVYSAMLSRLSNLKTLQARLKVYTPARCVRTTEFRQGSTVRYGLAWTFGEHALEVPLPAGLGGGGALERARALLEEAGGGEVEVEGEKVRLTAAGECGFAIEVVAVSEGLRFACDFRYAGSKEDIAAARRRVQGIYDRAEGEVLRTSRRWKRKRKAEEGQP</sequence>
<feature type="compositionally biased region" description="Basic and acidic residues" evidence="3">
    <location>
        <begin position="82"/>
        <end position="102"/>
    </location>
</feature>
<dbReference type="PANTHER" id="PTHR13393">
    <property type="entry name" value="SAM-DEPENDENT METHYLTRANSFERASE"/>
    <property type="match status" value="1"/>
</dbReference>
<dbReference type="InterPro" id="IPR010286">
    <property type="entry name" value="METTL16/RlmF"/>
</dbReference>
<evidence type="ECO:0000256" key="3">
    <source>
        <dbReference type="SAM" id="MobiDB-lite"/>
    </source>
</evidence>
<keyword evidence="2" id="KW-0808">Transferase</keyword>
<dbReference type="EMBL" id="BRYB01000741">
    <property type="protein sequence ID" value="GMI36623.1"/>
    <property type="molecule type" value="Genomic_DNA"/>
</dbReference>
<dbReference type="Gene3D" id="3.40.50.150">
    <property type="entry name" value="Vaccinia Virus protein VP39"/>
    <property type="match status" value="1"/>
</dbReference>
<dbReference type="SUPFAM" id="SSF53335">
    <property type="entry name" value="S-adenosyl-L-methionine-dependent methyltransferases"/>
    <property type="match status" value="2"/>
</dbReference>
<dbReference type="PANTHER" id="PTHR13393:SF0">
    <property type="entry name" value="RNA N6-ADENOSINE-METHYLTRANSFERASE METTL16"/>
    <property type="match status" value="1"/>
</dbReference>
<dbReference type="Proteomes" id="UP001165060">
    <property type="component" value="Unassembled WGS sequence"/>
</dbReference>
<evidence type="ECO:0000256" key="1">
    <source>
        <dbReference type="ARBA" id="ARBA00022603"/>
    </source>
</evidence>
<keyword evidence="1" id="KW-0489">Methyltransferase</keyword>
<reference evidence="4 5" key="1">
    <citation type="journal article" date="2023" name="Commun. Biol.">
        <title>Genome analysis of Parmales, the sister group of diatoms, reveals the evolutionary specialization of diatoms from phago-mixotrophs to photoautotrophs.</title>
        <authorList>
            <person name="Ban H."/>
            <person name="Sato S."/>
            <person name="Yoshikawa S."/>
            <person name="Yamada K."/>
            <person name="Nakamura Y."/>
            <person name="Ichinomiya M."/>
            <person name="Sato N."/>
            <person name="Blanc-Mathieu R."/>
            <person name="Endo H."/>
            <person name="Kuwata A."/>
            <person name="Ogata H."/>
        </authorList>
    </citation>
    <scope>NUCLEOTIDE SEQUENCE [LARGE SCALE GENOMIC DNA]</scope>
</reference>
<accession>A0ABQ6MZJ8</accession>
<dbReference type="InterPro" id="IPR029063">
    <property type="entry name" value="SAM-dependent_MTases_sf"/>
</dbReference>
<proteinExistence type="predicted"/>
<organism evidence="4 5">
    <name type="scientific">Tetraparma gracilis</name>
    <dbReference type="NCBI Taxonomy" id="2962635"/>
    <lineage>
        <taxon>Eukaryota</taxon>
        <taxon>Sar</taxon>
        <taxon>Stramenopiles</taxon>
        <taxon>Ochrophyta</taxon>
        <taxon>Bolidophyceae</taxon>
        <taxon>Parmales</taxon>
        <taxon>Triparmaceae</taxon>
        <taxon>Tetraparma</taxon>
    </lineage>
</organism>
<evidence type="ECO:0000256" key="2">
    <source>
        <dbReference type="ARBA" id="ARBA00022679"/>
    </source>
</evidence>
<dbReference type="Pfam" id="PF05971">
    <property type="entry name" value="Methyltransf_10"/>
    <property type="match status" value="2"/>
</dbReference>